<dbReference type="InterPro" id="IPR012349">
    <property type="entry name" value="Split_barrel_FMN-bd"/>
</dbReference>
<name>A0ABY7NB13_9MICO</name>
<dbReference type="SUPFAM" id="SSF50475">
    <property type="entry name" value="FMN-binding split barrel"/>
    <property type="match status" value="1"/>
</dbReference>
<protein>
    <submittedName>
        <fullName evidence="6">Pyridoxamine 5'-phosphate oxidase family protein</fullName>
    </submittedName>
</protein>
<sequence>MTESFRSLLRSLPDFPASLPPFDAKAAEPDPALLFQGWLAAALAAGVPQPHAFSLATATADGQPSSRMLILKNIDEAGWHFASSAKSRKGLELSENPRAAMNFYWPQQGRQVRVVGSVIELSAEASAQDWDERPGADGRPNPSWRLYALRPSEIEFWQASADRNHVRYRIEVSE</sequence>
<dbReference type="PIRSF" id="PIRSF000190">
    <property type="entry name" value="Pyd_amn-ph_oxd"/>
    <property type="match status" value="1"/>
</dbReference>
<keyword evidence="4" id="KW-0560">Oxidoreductase</keyword>
<feature type="domain" description="Pyridoxamine 5'-phosphate oxidase N-terminal" evidence="5">
    <location>
        <begin position="41"/>
        <end position="157"/>
    </location>
</feature>
<dbReference type="RefSeq" id="WP_281533688.1">
    <property type="nucleotide sequence ID" value="NZ_CP075584.1"/>
</dbReference>
<organism evidence="6 7">
    <name type="scientific">Cryobacterium breve</name>
    <dbReference type="NCBI Taxonomy" id="1259258"/>
    <lineage>
        <taxon>Bacteria</taxon>
        <taxon>Bacillati</taxon>
        <taxon>Actinomycetota</taxon>
        <taxon>Actinomycetes</taxon>
        <taxon>Micrococcales</taxon>
        <taxon>Microbacteriaceae</taxon>
        <taxon>Cryobacterium</taxon>
    </lineage>
</organism>
<keyword evidence="3" id="KW-0288">FMN</keyword>
<evidence type="ECO:0000256" key="3">
    <source>
        <dbReference type="ARBA" id="ARBA00022643"/>
    </source>
</evidence>
<dbReference type="PANTHER" id="PTHR10851">
    <property type="entry name" value="PYRIDOXINE-5-PHOSPHATE OXIDASE"/>
    <property type="match status" value="1"/>
</dbReference>
<gene>
    <name evidence="6" type="ORF">KIV56_11855</name>
</gene>
<evidence type="ECO:0000256" key="1">
    <source>
        <dbReference type="ARBA" id="ARBA00001917"/>
    </source>
</evidence>
<dbReference type="EMBL" id="CP075584">
    <property type="protein sequence ID" value="WBM79167.1"/>
    <property type="molecule type" value="Genomic_DNA"/>
</dbReference>
<dbReference type="Proteomes" id="UP001212421">
    <property type="component" value="Chromosome"/>
</dbReference>
<dbReference type="PANTHER" id="PTHR10851:SF0">
    <property type="entry name" value="PYRIDOXINE-5'-PHOSPHATE OXIDASE"/>
    <property type="match status" value="1"/>
</dbReference>
<dbReference type="Pfam" id="PF01243">
    <property type="entry name" value="PNPOx_N"/>
    <property type="match status" value="1"/>
</dbReference>
<evidence type="ECO:0000313" key="7">
    <source>
        <dbReference type="Proteomes" id="UP001212421"/>
    </source>
</evidence>
<reference evidence="6 7" key="1">
    <citation type="submission" date="2021-05" db="EMBL/GenBank/DDBJ databases">
        <authorList>
            <person name="Kumar R."/>
            <person name="Kumar A."/>
            <person name="Mukhia S."/>
        </authorList>
    </citation>
    <scope>NUCLEOTIDE SEQUENCE [LARGE SCALE GENOMIC DNA]</scope>
    <source>
        <strain evidence="6 7">ERMR7:08</strain>
    </source>
</reference>
<dbReference type="InterPro" id="IPR000659">
    <property type="entry name" value="Pyridox_Oxase"/>
</dbReference>
<evidence type="ECO:0000313" key="6">
    <source>
        <dbReference type="EMBL" id="WBM79167.1"/>
    </source>
</evidence>
<proteinExistence type="predicted"/>
<evidence type="ECO:0000259" key="5">
    <source>
        <dbReference type="Pfam" id="PF01243"/>
    </source>
</evidence>
<evidence type="ECO:0000256" key="2">
    <source>
        <dbReference type="ARBA" id="ARBA00022630"/>
    </source>
</evidence>
<dbReference type="InterPro" id="IPR011576">
    <property type="entry name" value="Pyridox_Oxase_N"/>
</dbReference>
<keyword evidence="7" id="KW-1185">Reference proteome</keyword>
<keyword evidence="2" id="KW-0285">Flavoprotein</keyword>
<evidence type="ECO:0000256" key="4">
    <source>
        <dbReference type="ARBA" id="ARBA00023002"/>
    </source>
</evidence>
<dbReference type="Gene3D" id="2.30.110.10">
    <property type="entry name" value="Electron Transport, Fmn-binding Protein, Chain A"/>
    <property type="match status" value="2"/>
</dbReference>
<comment type="cofactor">
    <cofactor evidence="1">
        <name>FMN</name>
        <dbReference type="ChEBI" id="CHEBI:58210"/>
    </cofactor>
</comment>
<accession>A0ABY7NB13</accession>